<proteinExistence type="predicted"/>
<comment type="caution">
    <text evidence="5">The sequence shown here is derived from an EMBL/GenBank/DDBJ whole genome shotgun (WGS) entry which is preliminary data.</text>
</comment>
<name>A0A1V2IAE2_9ACTN</name>
<keyword evidence="1 5" id="KW-0328">Glycosyltransferase</keyword>
<dbReference type="InterPro" id="IPR028098">
    <property type="entry name" value="Glyco_trans_4-like_N"/>
</dbReference>
<evidence type="ECO:0000259" key="3">
    <source>
        <dbReference type="Pfam" id="PF00534"/>
    </source>
</evidence>
<dbReference type="GO" id="GO:0016758">
    <property type="term" value="F:hexosyltransferase activity"/>
    <property type="evidence" value="ECO:0007669"/>
    <property type="project" value="TreeGrafter"/>
</dbReference>
<dbReference type="GO" id="GO:1901137">
    <property type="term" value="P:carbohydrate derivative biosynthetic process"/>
    <property type="evidence" value="ECO:0007669"/>
    <property type="project" value="UniProtKB-ARBA"/>
</dbReference>
<dbReference type="PANTHER" id="PTHR45947">
    <property type="entry name" value="SULFOQUINOVOSYL TRANSFERASE SQD2"/>
    <property type="match status" value="1"/>
</dbReference>
<dbReference type="OrthoDB" id="9808602at2"/>
<gene>
    <name evidence="5" type="ORF">BL253_19630</name>
</gene>
<reference evidence="6" key="1">
    <citation type="submission" date="2016-10" db="EMBL/GenBank/DDBJ databases">
        <title>Frankia sp. NRRL B-16386 Genome sequencing.</title>
        <authorList>
            <person name="Ghodhbane-Gtari F."/>
            <person name="Swanson E."/>
            <person name="Gueddou A."/>
            <person name="Hezbri K."/>
            <person name="Ktari K."/>
            <person name="Nouioui I."/>
            <person name="Morris K."/>
            <person name="Simpson S."/>
            <person name="Abebe-Akele F."/>
            <person name="Thomas K."/>
            <person name="Gtari M."/>
            <person name="Tisa L.S."/>
        </authorList>
    </citation>
    <scope>NUCLEOTIDE SEQUENCE [LARGE SCALE GENOMIC DNA]</scope>
    <source>
        <strain evidence="6">NRRL B-16386</strain>
    </source>
</reference>
<dbReference type="PANTHER" id="PTHR45947:SF3">
    <property type="entry name" value="SULFOQUINOVOSYL TRANSFERASE SQD2"/>
    <property type="match status" value="1"/>
</dbReference>
<dbReference type="InterPro" id="IPR050194">
    <property type="entry name" value="Glycosyltransferase_grp1"/>
</dbReference>
<dbReference type="Pfam" id="PF13439">
    <property type="entry name" value="Glyco_transf_4"/>
    <property type="match status" value="1"/>
</dbReference>
<evidence type="ECO:0000256" key="2">
    <source>
        <dbReference type="ARBA" id="ARBA00022679"/>
    </source>
</evidence>
<dbReference type="SUPFAM" id="SSF53756">
    <property type="entry name" value="UDP-Glycosyltransferase/glycogen phosphorylase"/>
    <property type="match status" value="1"/>
</dbReference>
<dbReference type="FunFam" id="3.40.50.2000:FF:000069">
    <property type="entry name" value="Alpha-(1-6)-phosphatidylinositol monomannoside mannosyltransferase"/>
    <property type="match status" value="1"/>
</dbReference>
<sequence>MRVLVVTNDFPPRAGGIQAYVHNFASRLPAGDVVVYAPAWKGAAEFDAAQSFPVIRHPTSLMLPTRSVLRRARGIARAERCDAVWFGAAAPLGLLGAPLRATTGIERVVASTHGHEVGWAALPGARQTLRRVGATTDVITYLGDYTRRRIGPAFGPRPRLERLPSGVDAELFRPGVGRDEIRARHGLTGRRVVVCVSRLVPRKGQDMLIRALPSWRRRYPDTALLLVGGGPYRADLARLAREHDVEGHVVFTESVPWEELPAHYAAGDIFAMPCRSRLGGLEVEGLGIVYLEASAAGLPVVAGDSGGAPDAVLDGRTGLVVDGRSLTDVASAVAELLDDPDRGRSMGAAGRAWVELTWRWDLLTKNLIEFLSPNPR</sequence>
<evidence type="ECO:0000313" key="5">
    <source>
        <dbReference type="EMBL" id="ONH28405.1"/>
    </source>
</evidence>
<accession>A0A1V2IAE2</accession>
<keyword evidence="6" id="KW-1185">Reference proteome</keyword>
<evidence type="ECO:0000313" key="6">
    <source>
        <dbReference type="Proteomes" id="UP000188929"/>
    </source>
</evidence>
<dbReference type="Proteomes" id="UP000188929">
    <property type="component" value="Unassembled WGS sequence"/>
</dbReference>
<dbReference type="AlphaFoldDB" id="A0A1V2IAE2"/>
<dbReference type="CDD" id="cd03801">
    <property type="entry name" value="GT4_PimA-like"/>
    <property type="match status" value="1"/>
</dbReference>
<dbReference type="InterPro" id="IPR001296">
    <property type="entry name" value="Glyco_trans_1"/>
</dbReference>
<dbReference type="RefSeq" id="WP_076818643.1">
    <property type="nucleotide sequence ID" value="NZ_MOMC01000040.1"/>
</dbReference>
<evidence type="ECO:0000256" key="1">
    <source>
        <dbReference type="ARBA" id="ARBA00022676"/>
    </source>
</evidence>
<keyword evidence="2 5" id="KW-0808">Transferase</keyword>
<dbReference type="STRING" id="1834516.BL253_19630"/>
<organism evidence="5 6">
    <name type="scientific">Pseudofrankia asymbiotica</name>
    <dbReference type="NCBI Taxonomy" id="1834516"/>
    <lineage>
        <taxon>Bacteria</taxon>
        <taxon>Bacillati</taxon>
        <taxon>Actinomycetota</taxon>
        <taxon>Actinomycetes</taxon>
        <taxon>Frankiales</taxon>
        <taxon>Frankiaceae</taxon>
        <taxon>Pseudofrankia</taxon>
    </lineage>
</organism>
<protein>
    <submittedName>
        <fullName evidence="5">Alpha-(1-2)-phosphatidylinositol mannosyltransferase</fullName>
    </submittedName>
</protein>
<dbReference type="Gene3D" id="3.40.50.2000">
    <property type="entry name" value="Glycogen Phosphorylase B"/>
    <property type="match status" value="2"/>
</dbReference>
<feature type="domain" description="Glycosyltransferase subfamily 4-like N-terminal" evidence="4">
    <location>
        <begin position="15"/>
        <end position="170"/>
    </location>
</feature>
<evidence type="ECO:0000259" key="4">
    <source>
        <dbReference type="Pfam" id="PF13439"/>
    </source>
</evidence>
<dbReference type="EMBL" id="MOMC01000040">
    <property type="protein sequence ID" value="ONH28405.1"/>
    <property type="molecule type" value="Genomic_DNA"/>
</dbReference>
<feature type="domain" description="Glycosyl transferase family 1" evidence="3">
    <location>
        <begin position="178"/>
        <end position="353"/>
    </location>
</feature>
<dbReference type="Pfam" id="PF00534">
    <property type="entry name" value="Glycos_transf_1"/>
    <property type="match status" value="1"/>
</dbReference>